<feature type="signal peptide" evidence="1">
    <location>
        <begin position="1"/>
        <end position="21"/>
    </location>
</feature>
<comment type="caution">
    <text evidence="2">The sequence shown here is derived from an EMBL/GenBank/DDBJ whole genome shotgun (WGS) entry which is preliminary data.</text>
</comment>
<organism evidence="2 3">
    <name type="scientific">Gemmata palustris</name>
    <dbReference type="NCBI Taxonomy" id="2822762"/>
    <lineage>
        <taxon>Bacteria</taxon>
        <taxon>Pseudomonadati</taxon>
        <taxon>Planctomycetota</taxon>
        <taxon>Planctomycetia</taxon>
        <taxon>Gemmatales</taxon>
        <taxon>Gemmataceae</taxon>
        <taxon>Gemmata</taxon>
    </lineage>
</organism>
<dbReference type="RefSeq" id="WP_210662492.1">
    <property type="nucleotide sequence ID" value="NZ_JAGKQQ010000002.1"/>
</dbReference>
<gene>
    <name evidence="2" type="ORF">J8F10_34830</name>
</gene>
<sequence>MKLFRSFIIAAVVGLALSATADRALAGGPKGCSNCGSGGIGAGGPPRTLFGGIGHKQLPAFQAAPWYLYWPYDGHFMTPAPVTGAFYGPPVSGNFPVNPYFPGGAPGYGGPVPQQMPSPHGR</sequence>
<dbReference type="Proteomes" id="UP000676565">
    <property type="component" value="Unassembled WGS sequence"/>
</dbReference>
<feature type="chain" id="PRO_5045796743" evidence="1">
    <location>
        <begin position="22"/>
        <end position="122"/>
    </location>
</feature>
<dbReference type="EMBL" id="JAGKQQ010000002">
    <property type="protein sequence ID" value="MBP3960431.1"/>
    <property type="molecule type" value="Genomic_DNA"/>
</dbReference>
<evidence type="ECO:0000256" key="1">
    <source>
        <dbReference type="SAM" id="SignalP"/>
    </source>
</evidence>
<accession>A0ABS5C3B5</accession>
<keyword evidence="3" id="KW-1185">Reference proteome</keyword>
<proteinExistence type="predicted"/>
<protein>
    <submittedName>
        <fullName evidence="2">Uncharacterized protein</fullName>
    </submittedName>
</protein>
<keyword evidence="1" id="KW-0732">Signal</keyword>
<evidence type="ECO:0000313" key="3">
    <source>
        <dbReference type="Proteomes" id="UP000676565"/>
    </source>
</evidence>
<reference evidence="2 3" key="1">
    <citation type="submission" date="2021-04" db="EMBL/GenBank/DDBJ databases">
        <authorList>
            <person name="Ivanova A."/>
        </authorList>
    </citation>
    <scope>NUCLEOTIDE SEQUENCE [LARGE SCALE GENOMIC DNA]</scope>
    <source>
        <strain evidence="2 3">G18</strain>
    </source>
</reference>
<name>A0ABS5C3B5_9BACT</name>
<evidence type="ECO:0000313" key="2">
    <source>
        <dbReference type="EMBL" id="MBP3960431.1"/>
    </source>
</evidence>